<evidence type="ECO:0000259" key="2">
    <source>
        <dbReference type="PROSITE" id="PS51471"/>
    </source>
</evidence>
<proteinExistence type="inferred from homology"/>
<dbReference type="PANTHER" id="PTHR33099:SF7">
    <property type="entry name" value="MYND-TYPE DOMAIN-CONTAINING PROTEIN"/>
    <property type="match status" value="1"/>
</dbReference>
<keyword evidence="1" id="KW-0479">Metal-binding</keyword>
<dbReference type="EMBL" id="KN818237">
    <property type="protein sequence ID" value="KIL66324.1"/>
    <property type="molecule type" value="Genomic_DNA"/>
</dbReference>
<keyword evidence="1" id="KW-0408">Iron</keyword>
<gene>
    <name evidence="3" type="ORF">M378DRAFT_75424</name>
</gene>
<keyword evidence="1" id="KW-0560">Oxidoreductase</keyword>
<organism evidence="3 4">
    <name type="scientific">Amanita muscaria (strain Koide BX008)</name>
    <dbReference type="NCBI Taxonomy" id="946122"/>
    <lineage>
        <taxon>Eukaryota</taxon>
        <taxon>Fungi</taxon>
        <taxon>Dikarya</taxon>
        <taxon>Basidiomycota</taxon>
        <taxon>Agaricomycotina</taxon>
        <taxon>Agaricomycetes</taxon>
        <taxon>Agaricomycetidae</taxon>
        <taxon>Agaricales</taxon>
        <taxon>Pluteineae</taxon>
        <taxon>Amanitaceae</taxon>
        <taxon>Amanita</taxon>
    </lineage>
</organism>
<dbReference type="GO" id="GO:0016491">
    <property type="term" value="F:oxidoreductase activity"/>
    <property type="evidence" value="ECO:0007669"/>
    <property type="project" value="UniProtKB-KW"/>
</dbReference>
<dbReference type="Pfam" id="PF13640">
    <property type="entry name" value="2OG-FeII_Oxy_3"/>
    <property type="match status" value="1"/>
</dbReference>
<feature type="domain" description="Fe2OG dioxygenase" evidence="2">
    <location>
        <begin position="70"/>
        <end position="169"/>
    </location>
</feature>
<evidence type="ECO:0000313" key="4">
    <source>
        <dbReference type="Proteomes" id="UP000054549"/>
    </source>
</evidence>
<keyword evidence="4" id="KW-1185">Reference proteome</keyword>
<dbReference type="HOGENOM" id="CLU_019613_2_1_1"/>
<protein>
    <recommendedName>
        <fullName evidence="2">Fe2OG dioxygenase domain-containing protein</fullName>
    </recommendedName>
</protein>
<comment type="similarity">
    <text evidence="1">Belongs to the iron/ascorbate-dependent oxidoreductase family.</text>
</comment>
<dbReference type="OrthoDB" id="27483at2759"/>
<dbReference type="AlphaFoldDB" id="A0A0C2THC5"/>
<dbReference type="InterPro" id="IPR044862">
    <property type="entry name" value="Pro_4_hyd_alph_FE2OG_OXY"/>
</dbReference>
<dbReference type="GO" id="GO:0046872">
    <property type="term" value="F:metal ion binding"/>
    <property type="evidence" value="ECO:0007669"/>
    <property type="project" value="UniProtKB-KW"/>
</dbReference>
<name>A0A0C2THC5_AMAMK</name>
<dbReference type="InParanoid" id="A0A0C2THC5"/>
<dbReference type="Gene3D" id="2.60.120.620">
    <property type="entry name" value="q2cbj1_9rhob like domain"/>
    <property type="match status" value="1"/>
</dbReference>
<evidence type="ECO:0000313" key="3">
    <source>
        <dbReference type="EMBL" id="KIL66324.1"/>
    </source>
</evidence>
<evidence type="ECO:0000256" key="1">
    <source>
        <dbReference type="RuleBase" id="RU003682"/>
    </source>
</evidence>
<dbReference type="PROSITE" id="PS51471">
    <property type="entry name" value="FE2OG_OXY"/>
    <property type="match status" value="1"/>
</dbReference>
<accession>A0A0C2THC5</accession>
<dbReference type="Proteomes" id="UP000054549">
    <property type="component" value="Unassembled WGS sequence"/>
</dbReference>
<reference evidence="3 4" key="1">
    <citation type="submission" date="2014-04" db="EMBL/GenBank/DDBJ databases">
        <title>Evolutionary Origins and Diversification of the Mycorrhizal Mutualists.</title>
        <authorList>
            <consortium name="DOE Joint Genome Institute"/>
            <consortium name="Mycorrhizal Genomics Consortium"/>
            <person name="Kohler A."/>
            <person name="Kuo A."/>
            <person name="Nagy L.G."/>
            <person name="Floudas D."/>
            <person name="Copeland A."/>
            <person name="Barry K.W."/>
            <person name="Cichocki N."/>
            <person name="Veneault-Fourrey C."/>
            <person name="LaButti K."/>
            <person name="Lindquist E.A."/>
            <person name="Lipzen A."/>
            <person name="Lundell T."/>
            <person name="Morin E."/>
            <person name="Murat C."/>
            <person name="Riley R."/>
            <person name="Ohm R."/>
            <person name="Sun H."/>
            <person name="Tunlid A."/>
            <person name="Henrissat B."/>
            <person name="Grigoriev I.V."/>
            <person name="Hibbett D.S."/>
            <person name="Martin F."/>
        </authorList>
    </citation>
    <scope>NUCLEOTIDE SEQUENCE [LARGE SCALE GENOMIC DNA]</scope>
    <source>
        <strain evidence="3 4">Koide BX008</strain>
    </source>
</reference>
<dbReference type="InterPro" id="IPR005123">
    <property type="entry name" value="Oxoglu/Fe-dep_dioxygenase_dom"/>
</dbReference>
<dbReference type="STRING" id="946122.A0A0C2THC5"/>
<dbReference type="PANTHER" id="PTHR33099">
    <property type="entry name" value="FE2OG DIOXYGENASE DOMAIN-CONTAINING PROTEIN"/>
    <property type="match status" value="1"/>
</dbReference>
<sequence>MSSLEHLVNTCEPASFGRGNENVYDESYRKAGKLSSDSFQPMLGMNTILSVLDVIRDRLLGGSEENKSIRAELYNLNIYGEGSFFKAHVDTPRGEDMFGSLVIFYPTKHEGGTLVLRKNKKEWSFDSSKVLADDQEHQVGYVALYSDVEHEVLPVTSGHRISITYNLYFDHTLASSLPIPLSSALMANTFKSTLEELLRDSSFLSHGGYLGVALEYAYPSHTSAGRDLSTLERCLKGVDADVMKACKDLGLETSLWTIIDWESSEQKLACKGIVPKYESGTFGDGDDLHRWLFDNFDAKELRTTNYDSGILVAWVKPLPEDRWDKQTFIGYGNEYHPDYAYYTVCLLVQVGKPGERNIV</sequence>